<evidence type="ECO:0000313" key="2">
    <source>
        <dbReference type="EMBL" id="CAB3982846.1"/>
    </source>
</evidence>
<accession>A0A6S7G3G8</accession>
<dbReference type="Proteomes" id="UP001152795">
    <property type="component" value="Unassembled WGS sequence"/>
</dbReference>
<protein>
    <submittedName>
        <fullName evidence="2">Uncharacterized protein</fullName>
    </submittedName>
</protein>
<gene>
    <name evidence="2" type="ORF">PACLA_8A081968</name>
</gene>
<dbReference type="AlphaFoldDB" id="A0A6S7G3G8"/>
<comment type="caution">
    <text evidence="2">The sequence shown here is derived from an EMBL/GenBank/DDBJ whole genome shotgun (WGS) entry which is preliminary data.</text>
</comment>
<proteinExistence type="predicted"/>
<feature type="compositionally biased region" description="Polar residues" evidence="1">
    <location>
        <begin position="42"/>
        <end position="52"/>
    </location>
</feature>
<reference evidence="2" key="1">
    <citation type="submission" date="2020-04" db="EMBL/GenBank/DDBJ databases">
        <authorList>
            <person name="Alioto T."/>
            <person name="Alioto T."/>
            <person name="Gomez Garrido J."/>
        </authorList>
    </citation>
    <scope>NUCLEOTIDE SEQUENCE</scope>
    <source>
        <strain evidence="2">A484AB</strain>
    </source>
</reference>
<evidence type="ECO:0000256" key="1">
    <source>
        <dbReference type="SAM" id="MobiDB-lite"/>
    </source>
</evidence>
<feature type="region of interest" description="Disordered" evidence="1">
    <location>
        <begin position="32"/>
        <end position="52"/>
    </location>
</feature>
<dbReference type="EMBL" id="CACRXK020000546">
    <property type="protein sequence ID" value="CAB3982846.1"/>
    <property type="molecule type" value="Genomic_DNA"/>
</dbReference>
<sequence length="218" mass="24895">MRLIWEEKGYASLGLTAQNLRDKAAHIIKAREDNQQYDEETNGSNNNSDELVNENRQQDQYENIHTRENGKTRQAVRLISSANKGDLLTIDSPIPVRENENGDIEWKTMREVLLEKHPHACPPVAKTLLTVTDMDELCHDPVIFERITGEAIKIAANNHRARLVLQELMHILGVIFVRRSKVPRLIYVMRWQEQLVVCVPPCQLGGPISFCGLPTHTM</sequence>
<evidence type="ECO:0000313" key="3">
    <source>
        <dbReference type="Proteomes" id="UP001152795"/>
    </source>
</evidence>
<organism evidence="2 3">
    <name type="scientific">Paramuricea clavata</name>
    <name type="common">Red gorgonian</name>
    <name type="synonym">Violescent sea-whip</name>
    <dbReference type="NCBI Taxonomy" id="317549"/>
    <lineage>
        <taxon>Eukaryota</taxon>
        <taxon>Metazoa</taxon>
        <taxon>Cnidaria</taxon>
        <taxon>Anthozoa</taxon>
        <taxon>Octocorallia</taxon>
        <taxon>Malacalcyonacea</taxon>
        <taxon>Plexauridae</taxon>
        <taxon>Paramuricea</taxon>
    </lineage>
</organism>
<name>A0A6S7G3G8_PARCT</name>
<keyword evidence="3" id="KW-1185">Reference proteome</keyword>